<dbReference type="RefSeq" id="WP_248251353.1">
    <property type="nucleotide sequence ID" value="NZ_JAIWJX010000002.1"/>
</dbReference>
<name>A0A9X2BBL4_9BACL</name>
<dbReference type="AlphaFoldDB" id="A0A9X2BBL4"/>
<gene>
    <name evidence="2" type="ORF">LCY76_02720</name>
</gene>
<protein>
    <submittedName>
        <fullName evidence="2">Dihydrofolate reductase family protein</fullName>
    </submittedName>
</protein>
<dbReference type="InterPro" id="IPR050765">
    <property type="entry name" value="Riboflavin_Biosynth_HTPR"/>
</dbReference>
<reference evidence="2" key="1">
    <citation type="submission" date="2021-09" db="EMBL/GenBank/DDBJ databases">
        <title>Genome analysis of Fictibacillus sp. KIGAM418 isolated from marine sediment.</title>
        <authorList>
            <person name="Seo M.-J."/>
            <person name="Cho E.-S."/>
            <person name="Hwang C.Y."/>
        </authorList>
    </citation>
    <scope>NUCLEOTIDE SEQUENCE</scope>
    <source>
        <strain evidence="2">KIGAM418</strain>
    </source>
</reference>
<dbReference type="Proteomes" id="UP001139011">
    <property type="component" value="Unassembled WGS sequence"/>
</dbReference>
<dbReference type="EMBL" id="JAIWJX010000002">
    <property type="protein sequence ID" value="MCK6255536.1"/>
    <property type="molecule type" value="Genomic_DNA"/>
</dbReference>
<dbReference type="PANTHER" id="PTHR38011">
    <property type="entry name" value="DIHYDROFOLATE REDUCTASE FAMILY PROTEIN (AFU_ORTHOLOGUE AFUA_8G06820)"/>
    <property type="match status" value="1"/>
</dbReference>
<organism evidence="2 3">
    <name type="scientific">Fictibacillus marinisediminis</name>
    <dbReference type="NCBI Taxonomy" id="2878389"/>
    <lineage>
        <taxon>Bacteria</taxon>
        <taxon>Bacillati</taxon>
        <taxon>Bacillota</taxon>
        <taxon>Bacilli</taxon>
        <taxon>Bacillales</taxon>
        <taxon>Fictibacillaceae</taxon>
        <taxon>Fictibacillus</taxon>
    </lineage>
</organism>
<accession>A0A9X2BBL4</accession>
<dbReference type="PANTHER" id="PTHR38011:SF11">
    <property type="entry name" value="2,5-DIAMINO-6-RIBOSYLAMINO-4(3H)-PYRIMIDINONE 5'-PHOSPHATE REDUCTASE"/>
    <property type="match status" value="1"/>
</dbReference>
<dbReference type="InterPro" id="IPR024072">
    <property type="entry name" value="DHFR-like_dom_sf"/>
</dbReference>
<evidence type="ECO:0000313" key="3">
    <source>
        <dbReference type="Proteomes" id="UP001139011"/>
    </source>
</evidence>
<dbReference type="Gene3D" id="3.40.430.10">
    <property type="entry name" value="Dihydrofolate Reductase, subunit A"/>
    <property type="match status" value="1"/>
</dbReference>
<proteinExistence type="predicted"/>
<dbReference type="GO" id="GO:0009231">
    <property type="term" value="P:riboflavin biosynthetic process"/>
    <property type="evidence" value="ECO:0007669"/>
    <property type="project" value="InterPro"/>
</dbReference>
<dbReference type="SUPFAM" id="SSF53597">
    <property type="entry name" value="Dihydrofolate reductase-like"/>
    <property type="match status" value="1"/>
</dbReference>
<evidence type="ECO:0000259" key="1">
    <source>
        <dbReference type="Pfam" id="PF01872"/>
    </source>
</evidence>
<sequence length="178" mass="20434">MKERKVIVYIAASLDGFIAKKDDDISFLSMVEQPDEDYGYGEFVRTVDTVIMGRKTYDKVLSFGIDFPHKERKCYVLSKTKKDTDENVEFYNGNLNELIHTLKNEEGKNIFIDGGAGAIKELKEQNLIDEYVISIIPVLLGNGIRLFAETENESRLQFVESKTFDTGLVQLHYRTFKD</sequence>
<dbReference type="Pfam" id="PF01872">
    <property type="entry name" value="RibD_C"/>
    <property type="match status" value="1"/>
</dbReference>
<evidence type="ECO:0000313" key="2">
    <source>
        <dbReference type="EMBL" id="MCK6255536.1"/>
    </source>
</evidence>
<dbReference type="InterPro" id="IPR002734">
    <property type="entry name" value="RibDG_C"/>
</dbReference>
<dbReference type="GO" id="GO:0008703">
    <property type="term" value="F:5-amino-6-(5-phosphoribosylamino)uracil reductase activity"/>
    <property type="evidence" value="ECO:0007669"/>
    <property type="project" value="InterPro"/>
</dbReference>
<comment type="caution">
    <text evidence="2">The sequence shown here is derived from an EMBL/GenBank/DDBJ whole genome shotgun (WGS) entry which is preliminary data.</text>
</comment>
<feature type="domain" description="Bacterial bifunctional deaminase-reductase C-terminal" evidence="1">
    <location>
        <begin position="4"/>
        <end position="169"/>
    </location>
</feature>
<keyword evidence="3" id="KW-1185">Reference proteome</keyword>